<dbReference type="Gene3D" id="1.20.58.320">
    <property type="entry name" value="TPR-like"/>
    <property type="match status" value="1"/>
</dbReference>
<evidence type="ECO:0000313" key="1">
    <source>
        <dbReference type="EMBL" id="MFC3149630.1"/>
    </source>
</evidence>
<evidence type="ECO:0000313" key="2">
    <source>
        <dbReference type="Proteomes" id="UP001595476"/>
    </source>
</evidence>
<accession>A0ABV7HBW7</accession>
<gene>
    <name evidence="1" type="ORF">ACFOEK_01165</name>
</gene>
<dbReference type="SUPFAM" id="SSF48452">
    <property type="entry name" value="TPR-like"/>
    <property type="match status" value="1"/>
</dbReference>
<sequence>MEDINAIISYWFGDLDTSGFAQDEQKQKWWTGSSEVDLEISHQFGHLVEEALKRGLKSWKNTAQGRLALILLLDQFTRNIYRGTERAFSGDHRALKLCKLGLSEKTDLALPIEHRVFFYMPLEHSENLDDQELCIRMFSSLKREVPKEKQQVIDNYVGFAEEHRDIIKRFGRFPHRNSALNRTNTKEETNYLEGQFSSFGQ</sequence>
<dbReference type="Gene3D" id="1.25.40.10">
    <property type="entry name" value="Tetratricopeptide repeat domain"/>
    <property type="match status" value="1"/>
</dbReference>
<organism evidence="1 2">
    <name type="scientific">Litoribrevibacter euphylliae</name>
    <dbReference type="NCBI Taxonomy" id="1834034"/>
    <lineage>
        <taxon>Bacteria</taxon>
        <taxon>Pseudomonadati</taxon>
        <taxon>Pseudomonadota</taxon>
        <taxon>Gammaproteobacteria</taxon>
        <taxon>Oceanospirillales</taxon>
        <taxon>Oceanospirillaceae</taxon>
        <taxon>Litoribrevibacter</taxon>
    </lineage>
</organism>
<dbReference type="Proteomes" id="UP001595476">
    <property type="component" value="Unassembled WGS sequence"/>
</dbReference>
<name>A0ABV7HBW7_9GAMM</name>
<keyword evidence="2" id="KW-1185">Reference proteome</keyword>
<dbReference type="RefSeq" id="WP_386714917.1">
    <property type="nucleotide sequence ID" value="NZ_JBHRSZ010000001.1"/>
</dbReference>
<protein>
    <submittedName>
        <fullName evidence="1">DUF924 family protein</fullName>
    </submittedName>
</protein>
<reference evidence="2" key="1">
    <citation type="journal article" date="2019" name="Int. J. Syst. Evol. Microbiol.">
        <title>The Global Catalogue of Microorganisms (GCM) 10K type strain sequencing project: providing services to taxonomists for standard genome sequencing and annotation.</title>
        <authorList>
            <consortium name="The Broad Institute Genomics Platform"/>
            <consortium name="The Broad Institute Genome Sequencing Center for Infectious Disease"/>
            <person name="Wu L."/>
            <person name="Ma J."/>
        </authorList>
    </citation>
    <scope>NUCLEOTIDE SEQUENCE [LARGE SCALE GENOMIC DNA]</scope>
    <source>
        <strain evidence="2">KCTC 52438</strain>
    </source>
</reference>
<proteinExistence type="predicted"/>
<dbReference type="InterPro" id="IPR010323">
    <property type="entry name" value="DUF924"/>
</dbReference>
<dbReference type="InterPro" id="IPR011990">
    <property type="entry name" value="TPR-like_helical_dom_sf"/>
</dbReference>
<dbReference type="Pfam" id="PF06041">
    <property type="entry name" value="DUF924"/>
    <property type="match status" value="1"/>
</dbReference>
<dbReference type="EMBL" id="JBHRSZ010000001">
    <property type="protein sequence ID" value="MFC3149630.1"/>
    <property type="molecule type" value="Genomic_DNA"/>
</dbReference>
<comment type="caution">
    <text evidence="1">The sequence shown here is derived from an EMBL/GenBank/DDBJ whole genome shotgun (WGS) entry which is preliminary data.</text>
</comment>